<dbReference type="Proteomes" id="UP000324222">
    <property type="component" value="Unassembled WGS sequence"/>
</dbReference>
<evidence type="ECO:0000313" key="3">
    <source>
        <dbReference type="Proteomes" id="UP000324222"/>
    </source>
</evidence>
<gene>
    <name evidence="2" type="ORF">E2C01_001072</name>
</gene>
<reference evidence="2 3" key="1">
    <citation type="submission" date="2019-05" db="EMBL/GenBank/DDBJ databases">
        <title>Another draft genome of Portunus trituberculatus and its Hox gene families provides insights of decapod evolution.</title>
        <authorList>
            <person name="Jeong J.-H."/>
            <person name="Song I."/>
            <person name="Kim S."/>
            <person name="Choi T."/>
            <person name="Kim D."/>
            <person name="Ryu S."/>
            <person name="Kim W."/>
        </authorList>
    </citation>
    <scope>NUCLEOTIDE SEQUENCE [LARGE SCALE GENOMIC DNA]</scope>
    <source>
        <tissue evidence="2">Muscle</tissue>
    </source>
</reference>
<keyword evidence="3" id="KW-1185">Reference proteome</keyword>
<sequence>MCPVAVFLEANHKARFTHTQFLIGPSPRQMTTNNTHYDSLLEPNAAYKMVPRGEACEDERCRVWREGIGSETDMAEAKDEERRSREAEGKSECSL</sequence>
<proteinExistence type="predicted"/>
<organism evidence="2 3">
    <name type="scientific">Portunus trituberculatus</name>
    <name type="common">Swimming crab</name>
    <name type="synonym">Neptunus trituberculatus</name>
    <dbReference type="NCBI Taxonomy" id="210409"/>
    <lineage>
        <taxon>Eukaryota</taxon>
        <taxon>Metazoa</taxon>
        <taxon>Ecdysozoa</taxon>
        <taxon>Arthropoda</taxon>
        <taxon>Crustacea</taxon>
        <taxon>Multicrustacea</taxon>
        <taxon>Malacostraca</taxon>
        <taxon>Eumalacostraca</taxon>
        <taxon>Eucarida</taxon>
        <taxon>Decapoda</taxon>
        <taxon>Pleocyemata</taxon>
        <taxon>Brachyura</taxon>
        <taxon>Eubrachyura</taxon>
        <taxon>Portunoidea</taxon>
        <taxon>Portunidae</taxon>
        <taxon>Portuninae</taxon>
        <taxon>Portunus</taxon>
    </lineage>
</organism>
<protein>
    <submittedName>
        <fullName evidence="2">Uncharacterized protein</fullName>
    </submittedName>
</protein>
<dbReference type="EMBL" id="VSRR010000032">
    <property type="protein sequence ID" value="MPC08485.1"/>
    <property type="molecule type" value="Genomic_DNA"/>
</dbReference>
<feature type="region of interest" description="Disordered" evidence="1">
    <location>
        <begin position="69"/>
        <end position="95"/>
    </location>
</feature>
<feature type="compositionally biased region" description="Basic and acidic residues" evidence="1">
    <location>
        <begin position="75"/>
        <end position="95"/>
    </location>
</feature>
<name>A0A5B7CGU6_PORTR</name>
<evidence type="ECO:0000256" key="1">
    <source>
        <dbReference type="SAM" id="MobiDB-lite"/>
    </source>
</evidence>
<evidence type="ECO:0000313" key="2">
    <source>
        <dbReference type="EMBL" id="MPC08485.1"/>
    </source>
</evidence>
<dbReference type="AlphaFoldDB" id="A0A5B7CGU6"/>
<accession>A0A5B7CGU6</accession>
<comment type="caution">
    <text evidence="2">The sequence shown here is derived from an EMBL/GenBank/DDBJ whole genome shotgun (WGS) entry which is preliminary data.</text>
</comment>